<gene>
    <name evidence="2" type="ORF">PISMIDRAFT_12527</name>
</gene>
<dbReference type="HOGENOM" id="CLU_419845_0_0_1"/>
<dbReference type="OrthoDB" id="2688374at2759"/>
<feature type="compositionally biased region" description="Acidic residues" evidence="1">
    <location>
        <begin position="336"/>
        <end position="345"/>
    </location>
</feature>
<keyword evidence="3" id="KW-1185">Reference proteome</keyword>
<evidence type="ECO:0000256" key="1">
    <source>
        <dbReference type="SAM" id="MobiDB-lite"/>
    </source>
</evidence>
<reference evidence="3" key="2">
    <citation type="submission" date="2015-01" db="EMBL/GenBank/DDBJ databases">
        <title>Evolutionary Origins and Diversification of the Mycorrhizal Mutualists.</title>
        <authorList>
            <consortium name="DOE Joint Genome Institute"/>
            <consortium name="Mycorrhizal Genomics Consortium"/>
            <person name="Kohler A."/>
            <person name="Kuo A."/>
            <person name="Nagy L.G."/>
            <person name="Floudas D."/>
            <person name="Copeland A."/>
            <person name="Barry K.W."/>
            <person name="Cichocki N."/>
            <person name="Veneault-Fourrey C."/>
            <person name="LaButti K."/>
            <person name="Lindquist E.A."/>
            <person name="Lipzen A."/>
            <person name="Lundell T."/>
            <person name="Morin E."/>
            <person name="Murat C."/>
            <person name="Riley R."/>
            <person name="Ohm R."/>
            <person name="Sun H."/>
            <person name="Tunlid A."/>
            <person name="Henrissat B."/>
            <person name="Grigoriev I.V."/>
            <person name="Hibbett D.S."/>
            <person name="Martin F."/>
        </authorList>
    </citation>
    <scope>NUCLEOTIDE SEQUENCE [LARGE SCALE GENOMIC DNA]</scope>
    <source>
        <strain evidence="3">441</strain>
    </source>
</reference>
<dbReference type="Proteomes" id="UP000054018">
    <property type="component" value="Unassembled WGS sequence"/>
</dbReference>
<dbReference type="EMBL" id="KN833756">
    <property type="protein sequence ID" value="KIK21006.1"/>
    <property type="molecule type" value="Genomic_DNA"/>
</dbReference>
<accession>A0A0C9YW98</accession>
<name>A0A0C9YW98_9AGAM</name>
<evidence type="ECO:0000313" key="2">
    <source>
        <dbReference type="EMBL" id="KIK21006.1"/>
    </source>
</evidence>
<proteinExistence type="predicted"/>
<feature type="region of interest" description="Disordered" evidence="1">
    <location>
        <begin position="336"/>
        <end position="356"/>
    </location>
</feature>
<organism evidence="2 3">
    <name type="scientific">Pisolithus microcarpus 441</name>
    <dbReference type="NCBI Taxonomy" id="765257"/>
    <lineage>
        <taxon>Eukaryota</taxon>
        <taxon>Fungi</taxon>
        <taxon>Dikarya</taxon>
        <taxon>Basidiomycota</taxon>
        <taxon>Agaricomycotina</taxon>
        <taxon>Agaricomycetes</taxon>
        <taxon>Agaricomycetidae</taxon>
        <taxon>Boletales</taxon>
        <taxon>Sclerodermatineae</taxon>
        <taxon>Pisolithaceae</taxon>
        <taxon>Pisolithus</taxon>
    </lineage>
</organism>
<sequence>MITPDTRSSSQSSLDIDMSKQFAVVLQNVFRSIDVNPDDVDYGICRRSFQYISGANRVKQMEVFTGVGPNEFKVISAIAEDRSFAFLKPRLTYDACSKVLIVKMPSALHEAPLDELKTVLERKLDYLPSHPGRSMVRTNAHMNCSIRFNNSEFVPDMLLSLRDISERTNEPSMFLLIGECAFSQNEAILHDKLKKITVELPDLVTVVMIVIQEDAPFNLPQQKSAAWEFFKSHGTLLSQKEFLTLCTDLSEPICLGKSITIGGHTWCHLAAVEYFIWVREVGGNLIDIDNSGADSSVRGMLFPEIRMGEVDVMFDKAISAFKDSIVLFFEQLGESFETDDPSEEEPPPKRRIPSQHTQFPAVPSCNFLATVPVPGSGAQTAPGPLQTNIGLAVAEGVVPAHPLASRTAPNARVHHLPGAKPLPTSVDVHHFFEKIKDISTTCCQCKVQAEVHNESWHSYCYSPSMSNASLCVHIVNWHLEEYLVLAEEHKWSIQIDIVQNAFTAGLLSSVLLRQSPTLTEAGGTQGYTFRTLKVALTQSGFDIHKLPPAPAPEPGDTSPGDFLMPAWHLRWGHDGIPEFTIAAMREQIVWFIVADDQSINVIECPKFRHLILLLRQDLQETDIPCRTKLHELILEAWRDYFRILKQDLVKALG</sequence>
<evidence type="ECO:0000313" key="3">
    <source>
        <dbReference type="Proteomes" id="UP000054018"/>
    </source>
</evidence>
<protein>
    <submittedName>
        <fullName evidence="2">Uncharacterized protein</fullName>
    </submittedName>
</protein>
<dbReference type="AlphaFoldDB" id="A0A0C9YW98"/>
<reference evidence="2 3" key="1">
    <citation type="submission" date="2014-04" db="EMBL/GenBank/DDBJ databases">
        <authorList>
            <consortium name="DOE Joint Genome Institute"/>
            <person name="Kuo A."/>
            <person name="Kohler A."/>
            <person name="Costa M.D."/>
            <person name="Nagy L.G."/>
            <person name="Floudas D."/>
            <person name="Copeland A."/>
            <person name="Barry K.W."/>
            <person name="Cichocki N."/>
            <person name="Veneault-Fourrey C."/>
            <person name="LaButti K."/>
            <person name="Lindquist E.A."/>
            <person name="Lipzen A."/>
            <person name="Lundell T."/>
            <person name="Morin E."/>
            <person name="Murat C."/>
            <person name="Sun H."/>
            <person name="Tunlid A."/>
            <person name="Henrissat B."/>
            <person name="Grigoriev I.V."/>
            <person name="Hibbett D.S."/>
            <person name="Martin F."/>
            <person name="Nordberg H.P."/>
            <person name="Cantor M.N."/>
            <person name="Hua S.X."/>
        </authorList>
    </citation>
    <scope>NUCLEOTIDE SEQUENCE [LARGE SCALE GENOMIC DNA]</scope>
    <source>
        <strain evidence="2 3">441</strain>
    </source>
</reference>